<sequence>MAEAYAYLVESLILKPTGYSPFLATKREALFHKPRNQQQQPAQQLQPVRVADIQQLRTSVANLSQQVQKLQSCSGSPTQKQDNVQRWFQNHAAAFDAPRSSSSSVSLTTVQQPHPRRYSAACQQEHLDLSQPAACAAAAAAMALYGKHAGLPPDAAAAAVGAAAVFAQRLSYSSEPGSSYQSSGSARLSSCCMVPPLEYDASDEEQRQLEDEAPGEFLCPIGRVLMTDPVCTPSGFTYQRSFLEDFLAKTGHDPARDTPLNASQLYPNIVMRDQIATWLQQHGIAT</sequence>
<dbReference type="GO" id="GO:0016567">
    <property type="term" value="P:protein ubiquitination"/>
    <property type="evidence" value="ECO:0007669"/>
    <property type="project" value="UniProtKB-UniPathway"/>
</dbReference>
<accession>A0A383V769</accession>
<dbReference type="Pfam" id="PF04564">
    <property type="entry name" value="U-box"/>
    <property type="match status" value="1"/>
</dbReference>
<dbReference type="PROSITE" id="PS51698">
    <property type="entry name" value="U_BOX"/>
    <property type="match status" value="1"/>
</dbReference>
<proteinExistence type="predicted"/>
<dbReference type="InterPro" id="IPR003613">
    <property type="entry name" value="Ubox_domain"/>
</dbReference>
<dbReference type="InterPro" id="IPR013083">
    <property type="entry name" value="Znf_RING/FYVE/PHD"/>
</dbReference>
<dbReference type="InterPro" id="IPR052085">
    <property type="entry name" value="WD-SAM-U-box"/>
</dbReference>
<reference evidence="2 3" key="1">
    <citation type="submission" date="2016-10" db="EMBL/GenBank/DDBJ databases">
        <authorList>
            <person name="Cai Z."/>
        </authorList>
    </citation>
    <scope>NUCLEOTIDE SEQUENCE [LARGE SCALE GENOMIC DNA]</scope>
</reference>
<protein>
    <recommendedName>
        <fullName evidence="1">U-box domain-containing protein</fullName>
    </recommendedName>
</protein>
<dbReference type="SUPFAM" id="SSF57850">
    <property type="entry name" value="RING/U-box"/>
    <property type="match status" value="1"/>
</dbReference>
<feature type="domain" description="U-box" evidence="1">
    <location>
        <begin position="212"/>
        <end position="285"/>
    </location>
</feature>
<dbReference type="STRING" id="3088.A0A383V769"/>
<evidence type="ECO:0000313" key="2">
    <source>
        <dbReference type="EMBL" id="SZX60196.1"/>
    </source>
</evidence>
<dbReference type="Proteomes" id="UP000256970">
    <property type="component" value="Unassembled WGS sequence"/>
</dbReference>
<dbReference type="GO" id="GO:0004842">
    <property type="term" value="F:ubiquitin-protein transferase activity"/>
    <property type="evidence" value="ECO:0007669"/>
    <property type="project" value="InterPro"/>
</dbReference>
<organism evidence="2 3">
    <name type="scientific">Tetradesmus obliquus</name>
    <name type="common">Green alga</name>
    <name type="synonym">Acutodesmus obliquus</name>
    <dbReference type="NCBI Taxonomy" id="3088"/>
    <lineage>
        <taxon>Eukaryota</taxon>
        <taxon>Viridiplantae</taxon>
        <taxon>Chlorophyta</taxon>
        <taxon>core chlorophytes</taxon>
        <taxon>Chlorophyceae</taxon>
        <taxon>CS clade</taxon>
        <taxon>Sphaeropleales</taxon>
        <taxon>Scenedesmaceae</taxon>
        <taxon>Tetradesmus</taxon>
    </lineage>
</organism>
<name>A0A383V769_TETOB</name>
<dbReference type="PANTHER" id="PTHR46573:SF1">
    <property type="entry name" value="WD REPEAT, SAM AND U-BOX DOMAIN-CONTAINING PROTEIN 1"/>
    <property type="match status" value="1"/>
</dbReference>
<gene>
    <name evidence="2" type="ORF">BQ4739_LOCUS773</name>
</gene>
<dbReference type="EMBL" id="FNXT01000048">
    <property type="protein sequence ID" value="SZX60196.1"/>
    <property type="molecule type" value="Genomic_DNA"/>
</dbReference>
<dbReference type="PANTHER" id="PTHR46573">
    <property type="entry name" value="WD REPEAT, SAM AND U-BOX DOMAIN-CONTAINING PROTEIN 1"/>
    <property type="match status" value="1"/>
</dbReference>
<evidence type="ECO:0000313" key="3">
    <source>
        <dbReference type="Proteomes" id="UP000256970"/>
    </source>
</evidence>
<dbReference type="SMART" id="SM00504">
    <property type="entry name" value="Ubox"/>
    <property type="match status" value="1"/>
</dbReference>
<evidence type="ECO:0000259" key="1">
    <source>
        <dbReference type="PROSITE" id="PS51698"/>
    </source>
</evidence>
<dbReference type="AlphaFoldDB" id="A0A383V769"/>
<keyword evidence="3" id="KW-1185">Reference proteome</keyword>
<dbReference type="Gene3D" id="3.30.40.10">
    <property type="entry name" value="Zinc/RING finger domain, C3HC4 (zinc finger)"/>
    <property type="match status" value="1"/>
</dbReference>
<dbReference type="UniPathway" id="UPA00143"/>